<evidence type="ECO:0000313" key="1">
    <source>
        <dbReference type="EMBL" id="EEB08805.1"/>
    </source>
</evidence>
<accession>B6K5K1</accession>
<dbReference type="VEuPathDB" id="FungiDB:SJAG_03975"/>
<evidence type="ECO:0000313" key="2">
    <source>
        <dbReference type="Proteomes" id="UP000001744"/>
    </source>
</evidence>
<dbReference type="EMBL" id="KE651167">
    <property type="protein sequence ID" value="EEB08805.1"/>
    <property type="molecule type" value="Genomic_DNA"/>
</dbReference>
<dbReference type="HOGENOM" id="CLU_1971789_0_0_1"/>
<sequence>MGVQAKHREPVPLTCAAGDNCDWDRGALRRPQFPPMAAPRRRHRLHRTYFKLRFVSERPLSPKPSRSGSRISLAPSLLACEPRRPLFLPVLVPSHLFQPDVTVPGLACLRVPLSGALARRLSVLVYV</sequence>
<reference evidence="1 2" key="1">
    <citation type="journal article" date="2011" name="Science">
        <title>Comparative functional genomics of the fission yeasts.</title>
        <authorList>
            <person name="Rhind N."/>
            <person name="Chen Z."/>
            <person name="Yassour M."/>
            <person name="Thompson D.A."/>
            <person name="Haas B.J."/>
            <person name="Habib N."/>
            <person name="Wapinski I."/>
            <person name="Roy S."/>
            <person name="Lin M.F."/>
            <person name="Heiman D.I."/>
            <person name="Young S.K."/>
            <person name="Furuya K."/>
            <person name="Guo Y."/>
            <person name="Pidoux A."/>
            <person name="Chen H.M."/>
            <person name="Robbertse B."/>
            <person name="Goldberg J.M."/>
            <person name="Aoki K."/>
            <person name="Bayne E.H."/>
            <person name="Berlin A.M."/>
            <person name="Desjardins C.A."/>
            <person name="Dobbs E."/>
            <person name="Dukaj L."/>
            <person name="Fan L."/>
            <person name="FitzGerald M.G."/>
            <person name="French C."/>
            <person name="Gujja S."/>
            <person name="Hansen K."/>
            <person name="Keifenheim D."/>
            <person name="Levin J.Z."/>
            <person name="Mosher R.A."/>
            <person name="Mueller C.A."/>
            <person name="Pfiffner J."/>
            <person name="Priest M."/>
            <person name="Russ C."/>
            <person name="Smialowska A."/>
            <person name="Swoboda P."/>
            <person name="Sykes S.M."/>
            <person name="Vaughn M."/>
            <person name="Vengrova S."/>
            <person name="Yoder R."/>
            <person name="Zeng Q."/>
            <person name="Allshire R."/>
            <person name="Baulcombe D."/>
            <person name="Birren B.W."/>
            <person name="Brown W."/>
            <person name="Ekwall K."/>
            <person name="Kellis M."/>
            <person name="Leatherwood J."/>
            <person name="Levin H."/>
            <person name="Margalit H."/>
            <person name="Martienssen R."/>
            <person name="Nieduszynski C.A."/>
            <person name="Spatafora J.W."/>
            <person name="Friedman N."/>
            <person name="Dalgaard J.Z."/>
            <person name="Baumann P."/>
            <person name="Niki H."/>
            <person name="Regev A."/>
            <person name="Nusbaum C."/>
        </authorList>
    </citation>
    <scope>NUCLEOTIDE SEQUENCE [LARGE SCALE GENOMIC DNA]</scope>
    <source>
        <strain evidence="2">yFS275 / FY16936</strain>
    </source>
</reference>
<dbReference type="JaponicusDB" id="SJAG_03975"/>
<protein>
    <submittedName>
        <fullName evidence="1">Uncharacterized protein</fullName>
    </submittedName>
</protein>
<keyword evidence="2" id="KW-1185">Reference proteome</keyword>
<name>B6K5K1_SCHJY</name>
<dbReference type="Proteomes" id="UP000001744">
    <property type="component" value="Unassembled WGS sequence"/>
</dbReference>
<organism evidence="1 2">
    <name type="scientific">Schizosaccharomyces japonicus (strain yFS275 / FY16936)</name>
    <name type="common">Fission yeast</name>
    <dbReference type="NCBI Taxonomy" id="402676"/>
    <lineage>
        <taxon>Eukaryota</taxon>
        <taxon>Fungi</taxon>
        <taxon>Dikarya</taxon>
        <taxon>Ascomycota</taxon>
        <taxon>Taphrinomycotina</taxon>
        <taxon>Schizosaccharomycetes</taxon>
        <taxon>Schizosaccharomycetales</taxon>
        <taxon>Schizosaccharomycetaceae</taxon>
        <taxon>Schizosaccharomyces</taxon>
    </lineage>
</organism>
<gene>
    <name evidence="1" type="ORF">SJAG_03975</name>
</gene>
<dbReference type="RefSeq" id="XP_002175098.1">
    <property type="nucleotide sequence ID" value="XM_002175062.1"/>
</dbReference>
<dbReference type="AlphaFoldDB" id="B6K5K1"/>
<proteinExistence type="predicted"/>
<dbReference type="GeneID" id="7051591"/>